<proteinExistence type="predicted"/>
<comment type="subcellular location">
    <subcellularLocation>
        <location evidence="1">Membrane</location>
        <topology evidence="1">Multi-pass membrane protein</topology>
    </subcellularLocation>
</comment>
<evidence type="ECO:0000256" key="3">
    <source>
        <dbReference type="ARBA" id="ARBA00022989"/>
    </source>
</evidence>
<evidence type="ECO:0000256" key="1">
    <source>
        <dbReference type="ARBA" id="ARBA00004141"/>
    </source>
</evidence>
<evidence type="ECO:0000259" key="10">
    <source>
        <dbReference type="Pfam" id="PF01094"/>
    </source>
</evidence>
<dbReference type="PANTHER" id="PTHR10519">
    <property type="entry name" value="GABA-B RECEPTOR"/>
    <property type="match status" value="1"/>
</dbReference>
<evidence type="ECO:0000256" key="7">
    <source>
        <dbReference type="ARBA" id="ARBA00023180"/>
    </source>
</evidence>
<dbReference type="PRINTS" id="PR00248">
    <property type="entry name" value="GPCRMGR"/>
</dbReference>
<dbReference type="SUPFAM" id="SSF53822">
    <property type="entry name" value="Periplasmic binding protein-like I"/>
    <property type="match status" value="1"/>
</dbReference>
<comment type="caution">
    <text evidence="11">The sequence shown here is derived from an EMBL/GenBank/DDBJ whole genome shotgun (WGS) entry which is preliminary data.</text>
</comment>
<keyword evidence="6 11" id="KW-0675">Receptor</keyword>
<reference evidence="11" key="1">
    <citation type="submission" date="2023-03" db="EMBL/GenBank/DDBJ databases">
        <authorList>
            <person name="Steffen K."/>
            <person name="Cardenas P."/>
        </authorList>
    </citation>
    <scope>NUCLEOTIDE SEQUENCE</scope>
</reference>
<evidence type="ECO:0000256" key="4">
    <source>
        <dbReference type="ARBA" id="ARBA00023040"/>
    </source>
</evidence>
<dbReference type="InterPro" id="IPR001828">
    <property type="entry name" value="ANF_lig-bd_rcpt"/>
</dbReference>
<protein>
    <submittedName>
        <fullName evidence="11">Gamma-aminobutyric acid type B receptor subunit 1</fullName>
    </submittedName>
</protein>
<dbReference type="AlphaFoldDB" id="A0AA35X9F2"/>
<gene>
    <name evidence="11" type="ORF">GBAR_LOCUS23933</name>
</gene>
<evidence type="ECO:0000256" key="5">
    <source>
        <dbReference type="ARBA" id="ARBA00023136"/>
    </source>
</evidence>
<dbReference type="InterPro" id="IPR002455">
    <property type="entry name" value="GPCR3_GABA-B"/>
</dbReference>
<evidence type="ECO:0000256" key="8">
    <source>
        <dbReference type="ARBA" id="ARBA00023224"/>
    </source>
</evidence>
<keyword evidence="8" id="KW-0807">Transducer</keyword>
<dbReference type="EMBL" id="CASHTH010003306">
    <property type="protein sequence ID" value="CAI8043135.1"/>
    <property type="molecule type" value="Genomic_DNA"/>
</dbReference>
<name>A0AA35X9F2_GEOBA</name>
<dbReference type="Gene3D" id="3.40.50.2300">
    <property type="match status" value="2"/>
</dbReference>
<feature type="chain" id="PRO_5041226035" evidence="9">
    <location>
        <begin position="23"/>
        <end position="446"/>
    </location>
</feature>
<evidence type="ECO:0000313" key="12">
    <source>
        <dbReference type="Proteomes" id="UP001174909"/>
    </source>
</evidence>
<dbReference type="GO" id="GO:0038039">
    <property type="term" value="C:G protein-coupled receptor heterodimeric complex"/>
    <property type="evidence" value="ECO:0007669"/>
    <property type="project" value="TreeGrafter"/>
</dbReference>
<dbReference type="GO" id="GO:0004965">
    <property type="term" value="F:G protein-coupled GABA receptor activity"/>
    <property type="evidence" value="ECO:0007669"/>
    <property type="project" value="InterPro"/>
</dbReference>
<dbReference type="GO" id="GO:0007214">
    <property type="term" value="P:gamma-aminobutyric acid signaling pathway"/>
    <property type="evidence" value="ECO:0007669"/>
    <property type="project" value="TreeGrafter"/>
</dbReference>
<dbReference type="PRINTS" id="PR01176">
    <property type="entry name" value="GABABRECEPTR"/>
</dbReference>
<accession>A0AA35X9F2</accession>
<dbReference type="InterPro" id="IPR028082">
    <property type="entry name" value="Peripla_BP_I"/>
</dbReference>
<evidence type="ECO:0000256" key="2">
    <source>
        <dbReference type="ARBA" id="ARBA00022692"/>
    </source>
</evidence>
<keyword evidence="7" id="KW-0325">Glycoprotein</keyword>
<keyword evidence="9" id="KW-0732">Signal</keyword>
<keyword evidence="5" id="KW-0472">Membrane</keyword>
<dbReference type="InterPro" id="IPR000337">
    <property type="entry name" value="GPCR_3"/>
</dbReference>
<dbReference type="Proteomes" id="UP001174909">
    <property type="component" value="Unassembled WGS sequence"/>
</dbReference>
<keyword evidence="2" id="KW-0812">Transmembrane</keyword>
<sequence>MMTVVGLLLATTSLVYSPLCGAESTSKPVPVYFSLIISGGENGYRSSGGIPSIDMALDAVARTGILPGYNLTYKHIRNSKCTRTDSLDVFFKDTQLGAVPKIAVVGCGCSTATEPVAEISHYWNITHISFASALSSLSDRSRFRYYFRTTPSFANYAPAILGVLNNFNWKQLAFITQNQNLFLQILSDFEELKQNLVDGKTEVCCFDNHDIEMDSSIFEDNGDPVAAAIKIFDQGRFHLFVLNCYSKHARKIVCEALKRNFVYPHYGWIMFGWYPDKWWTEEVAGEHIDECSDEELETFMKRSRSLIIDFLPEPDDYYQTADAGISTDQFIKNYTQNLRDSEYIISTVYIIAFDTIWSLALMLNKTEEMRMSNVSKENSQLMNCSHLDGELVPLNEFNYSNAFMGCVMKENFHKVNFTGVSGPVRYDENGTIVYTRIRLSQYREEN</sequence>
<feature type="domain" description="Receptor ligand binding region" evidence="10">
    <location>
        <begin position="52"/>
        <end position="435"/>
    </location>
</feature>
<organism evidence="11 12">
    <name type="scientific">Geodia barretti</name>
    <name type="common">Barrett's horny sponge</name>
    <dbReference type="NCBI Taxonomy" id="519541"/>
    <lineage>
        <taxon>Eukaryota</taxon>
        <taxon>Metazoa</taxon>
        <taxon>Porifera</taxon>
        <taxon>Demospongiae</taxon>
        <taxon>Heteroscleromorpha</taxon>
        <taxon>Tetractinellida</taxon>
        <taxon>Astrophorina</taxon>
        <taxon>Geodiidae</taxon>
        <taxon>Geodia</taxon>
    </lineage>
</organism>
<keyword evidence="12" id="KW-1185">Reference proteome</keyword>
<keyword evidence="4" id="KW-0297">G-protein coupled receptor</keyword>
<dbReference type="PANTHER" id="PTHR10519:SF74">
    <property type="entry name" value="GAMMA-AMINOBUTYRIC ACID TYPE B RECEPTOR SUBUNIT 2"/>
    <property type="match status" value="1"/>
</dbReference>
<dbReference type="Pfam" id="PF01094">
    <property type="entry name" value="ANF_receptor"/>
    <property type="match status" value="1"/>
</dbReference>
<evidence type="ECO:0000256" key="6">
    <source>
        <dbReference type="ARBA" id="ARBA00023170"/>
    </source>
</evidence>
<evidence type="ECO:0000256" key="9">
    <source>
        <dbReference type="SAM" id="SignalP"/>
    </source>
</evidence>
<evidence type="ECO:0000313" key="11">
    <source>
        <dbReference type="EMBL" id="CAI8043135.1"/>
    </source>
</evidence>
<feature type="signal peptide" evidence="9">
    <location>
        <begin position="1"/>
        <end position="22"/>
    </location>
</feature>
<feature type="non-terminal residue" evidence="11">
    <location>
        <position position="1"/>
    </location>
</feature>
<keyword evidence="3" id="KW-1133">Transmembrane helix</keyword>